<feature type="compositionally biased region" description="Pro residues" evidence="1">
    <location>
        <begin position="352"/>
        <end position="364"/>
    </location>
</feature>
<feature type="compositionally biased region" description="Basic and acidic residues" evidence="1">
    <location>
        <begin position="380"/>
        <end position="392"/>
    </location>
</feature>
<accession>A0A0F9HZU6</accession>
<protein>
    <submittedName>
        <fullName evidence="2">Uncharacterized protein</fullName>
    </submittedName>
</protein>
<dbReference type="EMBL" id="LAZR01015512">
    <property type="protein sequence ID" value="KKM10229.1"/>
    <property type="molecule type" value="Genomic_DNA"/>
</dbReference>
<feature type="non-terminal residue" evidence="2">
    <location>
        <position position="423"/>
    </location>
</feature>
<evidence type="ECO:0000256" key="1">
    <source>
        <dbReference type="SAM" id="MobiDB-lite"/>
    </source>
</evidence>
<reference evidence="2" key="1">
    <citation type="journal article" date="2015" name="Nature">
        <title>Complex archaea that bridge the gap between prokaryotes and eukaryotes.</title>
        <authorList>
            <person name="Spang A."/>
            <person name="Saw J.H."/>
            <person name="Jorgensen S.L."/>
            <person name="Zaremba-Niedzwiedzka K."/>
            <person name="Martijn J."/>
            <person name="Lind A.E."/>
            <person name="van Eijk R."/>
            <person name="Schleper C."/>
            <person name="Guy L."/>
            <person name="Ettema T.J."/>
        </authorList>
    </citation>
    <scope>NUCLEOTIDE SEQUENCE</scope>
</reference>
<organism evidence="2">
    <name type="scientific">marine sediment metagenome</name>
    <dbReference type="NCBI Taxonomy" id="412755"/>
    <lineage>
        <taxon>unclassified sequences</taxon>
        <taxon>metagenomes</taxon>
        <taxon>ecological metagenomes</taxon>
    </lineage>
</organism>
<sequence length="423" mass="45673">MPPELQSGETIASFAQRIKQKYPDYAGVEDAELARLILEKYPMYRERVSLPTEPSALPPTEGQPQATIGPRKVGLLERVGRVFKEGIPQFSTRTVHHPKYGQSQILAPEEVMTPLEQQEHPIATGLLESAGGLTSPETVALIAGTGGLGTLPGVAKLILPRIVAAGFSAWMVHGAYKEYPEFKAAMDRGDESEALRIFTHLVAAGAFATLAGGHAVTGKPPALRPRYTRGGKIERLERTGREALAQGEFEPAIEAGVEAATLRPQARVKLAPPPVRPAEPPAPVPLIEPEPLYVPEKPVRKGKKRVSAKQQREVVEKERAEKAWAKYLAEPEAAPEGVARVRPAVERAPEAKPAPPTEPLPAPQPVSAREAADLGVSAERVPEVLRRQREAEAVAARAAERQPPPPSAIVKEPAKRRAVDEFG</sequence>
<dbReference type="AlphaFoldDB" id="A0A0F9HZU6"/>
<gene>
    <name evidence="2" type="ORF">LCGC14_1722030</name>
</gene>
<proteinExistence type="predicted"/>
<comment type="caution">
    <text evidence="2">The sequence shown here is derived from an EMBL/GenBank/DDBJ whole genome shotgun (WGS) entry which is preliminary data.</text>
</comment>
<evidence type="ECO:0000313" key="2">
    <source>
        <dbReference type="EMBL" id="KKM10229.1"/>
    </source>
</evidence>
<feature type="region of interest" description="Disordered" evidence="1">
    <location>
        <begin position="330"/>
        <end position="423"/>
    </location>
</feature>
<feature type="compositionally biased region" description="Basic and acidic residues" evidence="1">
    <location>
        <begin position="412"/>
        <end position="423"/>
    </location>
</feature>
<name>A0A0F9HZU6_9ZZZZ</name>